<dbReference type="InterPro" id="IPR007052">
    <property type="entry name" value="CS_dom"/>
</dbReference>
<dbReference type="InterPro" id="IPR007051">
    <property type="entry name" value="CHORD_dom"/>
</dbReference>
<feature type="domain" description="CS" evidence="5">
    <location>
        <begin position="222"/>
        <end position="311"/>
    </location>
</feature>
<evidence type="ECO:0000256" key="3">
    <source>
        <dbReference type="ARBA" id="ARBA00022833"/>
    </source>
</evidence>
<keyword evidence="2" id="KW-0677">Repeat</keyword>
<gene>
    <name evidence="7" type="ORF">B0H16DRAFT_1514338</name>
</gene>
<dbReference type="Gene3D" id="2.60.40.790">
    <property type="match status" value="1"/>
</dbReference>
<dbReference type="PROSITE" id="PS51203">
    <property type="entry name" value="CS"/>
    <property type="match status" value="1"/>
</dbReference>
<evidence type="ECO:0008006" key="9">
    <source>
        <dbReference type="Google" id="ProtNLM"/>
    </source>
</evidence>
<feature type="region of interest" description="Disordered" evidence="4">
    <location>
        <begin position="62"/>
        <end position="109"/>
    </location>
</feature>
<dbReference type="Pfam" id="PF04968">
    <property type="entry name" value="CHORD"/>
    <property type="match status" value="2"/>
</dbReference>
<evidence type="ECO:0000256" key="2">
    <source>
        <dbReference type="ARBA" id="ARBA00022737"/>
    </source>
</evidence>
<dbReference type="InterPro" id="IPR039790">
    <property type="entry name" value="CHRD1"/>
</dbReference>
<evidence type="ECO:0000313" key="8">
    <source>
        <dbReference type="Proteomes" id="UP001215598"/>
    </source>
</evidence>
<accession>A0AAD7JTV8</accession>
<dbReference type="Pfam" id="PF04969">
    <property type="entry name" value="CS"/>
    <property type="match status" value="1"/>
</dbReference>
<keyword evidence="1" id="KW-0479">Metal-binding</keyword>
<feature type="domain" description="CHORD" evidence="6">
    <location>
        <begin position="4"/>
        <end position="65"/>
    </location>
</feature>
<dbReference type="PANTHER" id="PTHR46983:SF3">
    <property type="entry name" value="CHPADIPLOID STATE MAINTENANCE PROTEIN CHPA"/>
    <property type="match status" value="1"/>
</dbReference>
<evidence type="ECO:0000256" key="4">
    <source>
        <dbReference type="SAM" id="MobiDB-lite"/>
    </source>
</evidence>
<keyword evidence="3" id="KW-0862">Zinc</keyword>
<evidence type="ECO:0000259" key="5">
    <source>
        <dbReference type="PROSITE" id="PS51203"/>
    </source>
</evidence>
<dbReference type="CDD" id="cd06466">
    <property type="entry name" value="p23_CS_SGT1_like"/>
    <property type="match status" value="1"/>
</dbReference>
<sequence length="349" mass="38471">MPRCTRKGCGREFSEDGTESCTFHPGAPVFHEGLKSWSCCSEVYKPVLDFDEFMKIPGCTQTERHTDEAPRVEAPKPSSSANLTMTTDSDGQEVYSSGPSTAPKPKQPIHNQPLEAVATAPVRAPVVEEEDDLNTPVSVGTACKHKGCSVSFVSDEVNRIGDGEGTVCTYHPSPPIFREGSKGYLCCKRRVLEFDEFLKIEGCKTGRHLFAIKDLKPETEQLTTCRIDHYQTVDRVHVSIFAKQADKERSQVNFEQTQISFDLYLPGSKRFTKTVELFGPIDPSASSFTFFGTKVELNLKKQDNRSWTILERATQDLGGISLTFGVGGRTGTIGAKETVLDATNKSKAL</sequence>
<evidence type="ECO:0000256" key="1">
    <source>
        <dbReference type="ARBA" id="ARBA00022723"/>
    </source>
</evidence>
<dbReference type="SUPFAM" id="SSF49764">
    <property type="entry name" value="HSP20-like chaperones"/>
    <property type="match status" value="1"/>
</dbReference>
<feature type="domain" description="CHORD" evidence="6">
    <location>
        <begin position="143"/>
        <end position="208"/>
    </location>
</feature>
<evidence type="ECO:0000313" key="7">
    <source>
        <dbReference type="EMBL" id="KAJ7771690.1"/>
    </source>
</evidence>
<dbReference type="GO" id="GO:0046872">
    <property type="term" value="F:metal ion binding"/>
    <property type="evidence" value="ECO:0007669"/>
    <property type="project" value="UniProtKB-KW"/>
</dbReference>
<dbReference type="Proteomes" id="UP001215598">
    <property type="component" value="Unassembled WGS sequence"/>
</dbReference>
<name>A0AAD7JTV8_9AGAR</name>
<protein>
    <recommendedName>
        <fullName evidence="9">Chord-domain-containing protein</fullName>
    </recommendedName>
</protein>
<dbReference type="EMBL" id="JARKIB010000015">
    <property type="protein sequence ID" value="KAJ7771690.1"/>
    <property type="molecule type" value="Genomic_DNA"/>
</dbReference>
<feature type="compositionally biased region" description="Basic and acidic residues" evidence="4">
    <location>
        <begin position="62"/>
        <end position="74"/>
    </location>
</feature>
<dbReference type="AlphaFoldDB" id="A0AAD7JTV8"/>
<reference evidence="7" key="1">
    <citation type="submission" date="2023-03" db="EMBL/GenBank/DDBJ databases">
        <title>Massive genome expansion in bonnet fungi (Mycena s.s.) driven by repeated elements and novel gene families across ecological guilds.</title>
        <authorList>
            <consortium name="Lawrence Berkeley National Laboratory"/>
            <person name="Harder C.B."/>
            <person name="Miyauchi S."/>
            <person name="Viragh M."/>
            <person name="Kuo A."/>
            <person name="Thoen E."/>
            <person name="Andreopoulos B."/>
            <person name="Lu D."/>
            <person name="Skrede I."/>
            <person name="Drula E."/>
            <person name="Henrissat B."/>
            <person name="Morin E."/>
            <person name="Kohler A."/>
            <person name="Barry K."/>
            <person name="LaButti K."/>
            <person name="Morin E."/>
            <person name="Salamov A."/>
            <person name="Lipzen A."/>
            <person name="Mereny Z."/>
            <person name="Hegedus B."/>
            <person name="Baldrian P."/>
            <person name="Stursova M."/>
            <person name="Weitz H."/>
            <person name="Taylor A."/>
            <person name="Grigoriev I.V."/>
            <person name="Nagy L.G."/>
            <person name="Martin F."/>
            <person name="Kauserud H."/>
        </authorList>
    </citation>
    <scope>NUCLEOTIDE SEQUENCE</scope>
    <source>
        <strain evidence="7">CBHHK182m</strain>
    </source>
</reference>
<keyword evidence="8" id="KW-1185">Reference proteome</keyword>
<dbReference type="InterPro" id="IPR008978">
    <property type="entry name" value="HSP20-like_chaperone"/>
</dbReference>
<dbReference type="Gene3D" id="4.10.1130.20">
    <property type="match status" value="2"/>
</dbReference>
<feature type="compositionally biased region" description="Polar residues" evidence="4">
    <location>
        <begin position="77"/>
        <end position="100"/>
    </location>
</feature>
<organism evidence="7 8">
    <name type="scientific">Mycena metata</name>
    <dbReference type="NCBI Taxonomy" id="1033252"/>
    <lineage>
        <taxon>Eukaryota</taxon>
        <taxon>Fungi</taxon>
        <taxon>Dikarya</taxon>
        <taxon>Basidiomycota</taxon>
        <taxon>Agaricomycotina</taxon>
        <taxon>Agaricomycetes</taxon>
        <taxon>Agaricomycetidae</taxon>
        <taxon>Agaricales</taxon>
        <taxon>Marasmiineae</taxon>
        <taxon>Mycenaceae</taxon>
        <taxon>Mycena</taxon>
    </lineage>
</organism>
<dbReference type="PROSITE" id="PS51401">
    <property type="entry name" value="CHORD"/>
    <property type="match status" value="2"/>
</dbReference>
<dbReference type="PANTHER" id="PTHR46983">
    <property type="entry name" value="CYSTEINE AND HISTIDINE-RICH DOMAIN-CONTAINING PROTEIN 1"/>
    <property type="match status" value="1"/>
</dbReference>
<proteinExistence type="predicted"/>
<comment type="caution">
    <text evidence="7">The sequence shown here is derived from an EMBL/GenBank/DDBJ whole genome shotgun (WGS) entry which is preliminary data.</text>
</comment>
<evidence type="ECO:0000259" key="6">
    <source>
        <dbReference type="PROSITE" id="PS51401"/>
    </source>
</evidence>